<evidence type="ECO:0000313" key="2">
    <source>
        <dbReference type="Proteomes" id="UP001054945"/>
    </source>
</evidence>
<accession>A0AAV4SCD6</accession>
<reference evidence="1 2" key="1">
    <citation type="submission" date="2021-06" db="EMBL/GenBank/DDBJ databases">
        <title>Caerostris extrusa draft genome.</title>
        <authorList>
            <person name="Kono N."/>
            <person name="Arakawa K."/>
        </authorList>
    </citation>
    <scope>NUCLEOTIDE SEQUENCE [LARGE SCALE GENOMIC DNA]</scope>
</reference>
<dbReference type="Proteomes" id="UP001054945">
    <property type="component" value="Unassembled WGS sequence"/>
</dbReference>
<comment type="caution">
    <text evidence="1">The sequence shown here is derived from an EMBL/GenBank/DDBJ whole genome shotgun (WGS) entry which is preliminary data.</text>
</comment>
<keyword evidence="2" id="KW-1185">Reference proteome</keyword>
<evidence type="ECO:0000313" key="1">
    <source>
        <dbReference type="EMBL" id="GIY29553.1"/>
    </source>
</evidence>
<protein>
    <submittedName>
        <fullName evidence="1">Uncharacterized protein</fullName>
    </submittedName>
</protein>
<organism evidence="1 2">
    <name type="scientific">Caerostris extrusa</name>
    <name type="common">Bark spider</name>
    <name type="synonym">Caerostris bankana</name>
    <dbReference type="NCBI Taxonomy" id="172846"/>
    <lineage>
        <taxon>Eukaryota</taxon>
        <taxon>Metazoa</taxon>
        <taxon>Ecdysozoa</taxon>
        <taxon>Arthropoda</taxon>
        <taxon>Chelicerata</taxon>
        <taxon>Arachnida</taxon>
        <taxon>Araneae</taxon>
        <taxon>Araneomorphae</taxon>
        <taxon>Entelegynae</taxon>
        <taxon>Araneoidea</taxon>
        <taxon>Araneidae</taxon>
        <taxon>Caerostris</taxon>
    </lineage>
</organism>
<proteinExistence type="predicted"/>
<gene>
    <name evidence="1" type="ORF">CEXT_619201</name>
</gene>
<sequence length="82" mass="9948">MSFSENDLKFSEYKLEFPNFIDLRSEQDKIWQNLWGVGGISCKCRRHRQKGEPEENPFHKSRWEVKLRLQEGQPKLQKFVHQ</sequence>
<dbReference type="AlphaFoldDB" id="A0AAV4SCD6"/>
<dbReference type="EMBL" id="BPLR01009090">
    <property type="protein sequence ID" value="GIY29553.1"/>
    <property type="molecule type" value="Genomic_DNA"/>
</dbReference>
<name>A0AAV4SCD6_CAEEX</name>